<feature type="compositionally biased region" description="Acidic residues" evidence="5">
    <location>
        <begin position="41"/>
        <end position="58"/>
    </location>
</feature>
<proteinExistence type="inferred from homology"/>
<dbReference type="EMBL" id="CAJNNW010025826">
    <property type="protein sequence ID" value="CAE8680130.1"/>
    <property type="molecule type" value="Genomic_DNA"/>
</dbReference>
<accession>A0A813JLN9</accession>
<dbReference type="OrthoDB" id="203440at2759"/>
<feature type="region of interest" description="Disordered" evidence="5">
    <location>
        <begin position="529"/>
        <end position="594"/>
    </location>
</feature>
<name>A0A813JLN9_POLGL</name>
<protein>
    <recommendedName>
        <fullName evidence="6">Sas10 C-terminal domain-containing protein</fullName>
    </recommendedName>
</protein>
<evidence type="ECO:0000313" key="7">
    <source>
        <dbReference type="EMBL" id="CAE8585618.1"/>
    </source>
</evidence>
<feature type="region of interest" description="Disordered" evidence="5">
    <location>
        <begin position="1"/>
        <end position="127"/>
    </location>
</feature>
<dbReference type="EMBL" id="CAJNNV010001705">
    <property type="protein sequence ID" value="CAE8585618.1"/>
    <property type="molecule type" value="Genomic_DNA"/>
</dbReference>
<dbReference type="OMA" id="KSMKPVW"/>
<comment type="subcellular location">
    <subcellularLocation>
        <location evidence="1">Nucleus</location>
    </subcellularLocation>
</comment>
<comment type="similarity">
    <text evidence="2">Belongs to the SAS10 family.</text>
</comment>
<dbReference type="PANTHER" id="PTHR13237:SF8">
    <property type="entry name" value="SOMETHING ABOUT SILENCING PROTEIN 10"/>
    <property type="match status" value="1"/>
</dbReference>
<evidence type="ECO:0000256" key="5">
    <source>
        <dbReference type="SAM" id="MobiDB-lite"/>
    </source>
</evidence>
<feature type="region of interest" description="Disordered" evidence="5">
    <location>
        <begin position="405"/>
        <end position="428"/>
    </location>
</feature>
<evidence type="ECO:0000256" key="4">
    <source>
        <dbReference type="ARBA" id="ARBA00023242"/>
    </source>
</evidence>
<evidence type="ECO:0000313" key="10">
    <source>
        <dbReference type="Proteomes" id="UP000654075"/>
    </source>
</evidence>
<dbReference type="GO" id="GO:0000462">
    <property type="term" value="P:maturation of SSU-rRNA from tricistronic rRNA transcript (SSU-rRNA, 5.8S rRNA, LSU-rRNA)"/>
    <property type="evidence" value="ECO:0007669"/>
    <property type="project" value="TreeGrafter"/>
</dbReference>
<sequence length="628" mass="67719">MARGRGGGRGGGGRSSNGPRKTGIEQYGQDAADEYLKLDDDVWSDGDGGNDDGDEEDVLALKPYDDGEDEEEGNKPKKNKSKKGKGKGKDEDEEDEDLGPASKDWNKYDFYGGDDNGDDSEAASDEDLTFKEARKLEELRSLRLQGSVDPLVALLGPSAGKAEKEEAGKASAEDGSADGVDAAAQFESVFAATAEKSSVRRDLTQLPAAKRKSLLKKEAPELMPLLEDFKAKLASLRPLLPLLSKQAFARLPPSGSNYLQAKASLLLNHLTNLSFYLLLKAEGGDVRAHPVVSQLVWLKELQENLDPLDKQLGLKLKRVAQAAQKIKDEPELQDTPMEETTSKASASTSNGAAAPAEAPKPRASLAERLARLKGVASKGSAAGSGSSFAESSLDKGVSMAELLRLPGRRRRQGGGVGSGDAPADLDEVDPTLGAWMPSMKMSQQISEVQQYLRDRTKRATPDGPDVNPEPRERKARERVQEEVDPRMAAEADRAAARADEDDASEEIGGEEGQVLREAKLKAKAKKEQKAAAQALRDKAKLAQQFHPENAVDGRRGTSKRILENRGLARVRKRKAGNARVSNRNKYETMVKKRKGAVVEMREGAADGATYDGEATGVRTNIKKSVKLA</sequence>
<dbReference type="Proteomes" id="UP000626109">
    <property type="component" value="Unassembled WGS sequence"/>
</dbReference>
<feature type="compositionally biased region" description="Basic and acidic residues" evidence="5">
    <location>
        <begin position="549"/>
        <end position="563"/>
    </location>
</feature>
<feature type="compositionally biased region" description="Gly residues" evidence="5">
    <location>
        <begin position="1"/>
        <end position="15"/>
    </location>
</feature>
<evidence type="ECO:0000313" key="9">
    <source>
        <dbReference type="Proteomes" id="UP000626109"/>
    </source>
</evidence>
<dbReference type="PANTHER" id="PTHR13237">
    <property type="entry name" value="SOMETHING ABOUT SILENCING PROTEIN 10-RELATED"/>
    <property type="match status" value="1"/>
</dbReference>
<reference evidence="8" key="1">
    <citation type="submission" date="2021-02" db="EMBL/GenBank/DDBJ databases">
        <authorList>
            <person name="Dougan E. K."/>
            <person name="Rhodes N."/>
            <person name="Thang M."/>
            <person name="Chan C."/>
        </authorList>
    </citation>
    <scope>NUCLEOTIDE SEQUENCE</scope>
</reference>
<evidence type="ECO:0000256" key="1">
    <source>
        <dbReference type="ARBA" id="ARBA00004123"/>
    </source>
</evidence>
<feature type="compositionally biased region" description="Basic residues" evidence="5">
    <location>
        <begin position="76"/>
        <end position="86"/>
    </location>
</feature>
<dbReference type="Pfam" id="PF09368">
    <property type="entry name" value="Sas10"/>
    <property type="match status" value="1"/>
</dbReference>
<dbReference type="Pfam" id="PF04000">
    <property type="entry name" value="Sas10_Utp3"/>
    <property type="match status" value="1"/>
</dbReference>
<comment type="caution">
    <text evidence="8">The sequence shown here is derived from an EMBL/GenBank/DDBJ whole genome shotgun (WGS) entry which is preliminary data.</text>
</comment>
<feature type="region of interest" description="Disordered" evidence="5">
    <location>
        <begin position="443"/>
        <end position="505"/>
    </location>
</feature>
<feature type="compositionally biased region" description="Low complexity" evidence="5">
    <location>
        <begin position="338"/>
        <end position="362"/>
    </location>
</feature>
<feature type="region of interest" description="Disordered" evidence="5">
    <location>
        <begin position="327"/>
        <end position="362"/>
    </location>
</feature>
<keyword evidence="4" id="KW-0539">Nucleus</keyword>
<dbReference type="AlphaFoldDB" id="A0A813JLN9"/>
<keyword evidence="3" id="KW-0597">Phosphoprotein</keyword>
<evidence type="ECO:0000256" key="2">
    <source>
        <dbReference type="ARBA" id="ARBA00010979"/>
    </source>
</evidence>
<dbReference type="InterPro" id="IPR018972">
    <property type="entry name" value="Sas10_C_dom"/>
</dbReference>
<evidence type="ECO:0000313" key="8">
    <source>
        <dbReference type="EMBL" id="CAE8680130.1"/>
    </source>
</evidence>
<keyword evidence="10" id="KW-1185">Reference proteome</keyword>
<feature type="compositionally biased region" description="Basic and acidic residues" evidence="5">
    <location>
        <begin position="468"/>
        <end position="498"/>
    </location>
</feature>
<feature type="domain" description="Sas10 C-terminal" evidence="6">
    <location>
        <begin position="552"/>
        <end position="627"/>
    </location>
</feature>
<evidence type="ECO:0000256" key="3">
    <source>
        <dbReference type="ARBA" id="ARBA00022553"/>
    </source>
</evidence>
<feature type="compositionally biased region" description="Basic and acidic residues" evidence="5">
    <location>
        <begin position="529"/>
        <end position="540"/>
    </location>
</feature>
<dbReference type="InterPro" id="IPR007146">
    <property type="entry name" value="Sas10/Utp3/C1D"/>
</dbReference>
<dbReference type="GO" id="GO:0032040">
    <property type="term" value="C:small-subunit processome"/>
    <property type="evidence" value="ECO:0007669"/>
    <property type="project" value="TreeGrafter"/>
</dbReference>
<dbReference type="Proteomes" id="UP000654075">
    <property type="component" value="Unassembled WGS sequence"/>
</dbReference>
<organism evidence="8 9">
    <name type="scientific">Polarella glacialis</name>
    <name type="common">Dinoflagellate</name>
    <dbReference type="NCBI Taxonomy" id="89957"/>
    <lineage>
        <taxon>Eukaryota</taxon>
        <taxon>Sar</taxon>
        <taxon>Alveolata</taxon>
        <taxon>Dinophyceae</taxon>
        <taxon>Suessiales</taxon>
        <taxon>Suessiaceae</taxon>
        <taxon>Polarella</taxon>
    </lineage>
</organism>
<evidence type="ECO:0000259" key="6">
    <source>
        <dbReference type="Pfam" id="PF09368"/>
    </source>
</evidence>
<gene>
    <name evidence="7" type="ORF">PGLA1383_LOCUS4523</name>
    <name evidence="8" type="ORF">PGLA2088_LOCUS21744</name>
</gene>
<feature type="compositionally biased region" description="Acidic residues" evidence="5">
    <location>
        <begin position="115"/>
        <end position="127"/>
    </location>
</feature>